<reference evidence="2 3" key="1">
    <citation type="submission" date="2020-08" db="EMBL/GenBank/DDBJ databases">
        <title>Genomic Encyclopedia of Type Strains, Phase IV (KMG-IV): sequencing the most valuable type-strain genomes for metagenomic binning, comparative biology and taxonomic classification.</title>
        <authorList>
            <person name="Goeker M."/>
        </authorList>
    </citation>
    <scope>NUCLEOTIDE SEQUENCE [LARGE SCALE GENOMIC DNA]</scope>
    <source>
        <strain evidence="2 3">DSM 29007</strain>
    </source>
</reference>
<evidence type="ECO:0000256" key="1">
    <source>
        <dbReference type="SAM" id="Phobius"/>
    </source>
</evidence>
<protein>
    <submittedName>
        <fullName evidence="2">Uncharacterized protein</fullName>
    </submittedName>
</protein>
<keyword evidence="3" id="KW-1185">Reference proteome</keyword>
<dbReference type="Proteomes" id="UP000582837">
    <property type="component" value="Unassembled WGS sequence"/>
</dbReference>
<proteinExistence type="predicted"/>
<evidence type="ECO:0000313" key="2">
    <source>
        <dbReference type="EMBL" id="MBB6073177.1"/>
    </source>
</evidence>
<dbReference type="AlphaFoldDB" id="A0A841H525"/>
<dbReference type="RefSeq" id="WP_170038738.1">
    <property type="nucleotide sequence ID" value="NZ_JABDTL010000002.1"/>
</dbReference>
<organism evidence="2 3">
    <name type="scientific">Longimicrobium terrae</name>
    <dbReference type="NCBI Taxonomy" id="1639882"/>
    <lineage>
        <taxon>Bacteria</taxon>
        <taxon>Pseudomonadati</taxon>
        <taxon>Gemmatimonadota</taxon>
        <taxon>Longimicrobiia</taxon>
        <taxon>Longimicrobiales</taxon>
        <taxon>Longimicrobiaceae</taxon>
        <taxon>Longimicrobium</taxon>
    </lineage>
</organism>
<feature type="transmembrane region" description="Helical" evidence="1">
    <location>
        <begin position="59"/>
        <end position="76"/>
    </location>
</feature>
<accession>A0A841H525</accession>
<sequence>MQEGTAIAGIVAAFALASWWPLVVAVPMATLGWYGLLLWSSPLAVVQPARAVAARRNHLLIVAGFIVLVIVAGLASKG</sequence>
<name>A0A841H525_9BACT</name>
<comment type="caution">
    <text evidence="2">The sequence shown here is derived from an EMBL/GenBank/DDBJ whole genome shotgun (WGS) entry which is preliminary data.</text>
</comment>
<keyword evidence="1" id="KW-1133">Transmembrane helix</keyword>
<evidence type="ECO:0000313" key="3">
    <source>
        <dbReference type="Proteomes" id="UP000582837"/>
    </source>
</evidence>
<keyword evidence="1" id="KW-0472">Membrane</keyword>
<feature type="transmembrane region" description="Helical" evidence="1">
    <location>
        <begin position="6"/>
        <end position="39"/>
    </location>
</feature>
<gene>
    <name evidence="2" type="ORF">HNQ61_004844</name>
</gene>
<dbReference type="EMBL" id="JACHIA010000022">
    <property type="protein sequence ID" value="MBB6073177.1"/>
    <property type="molecule type" value="Genomic_DNA"/>
</dbReference>
<keyword evidence="1" id="KW-0812">Transmembrane</keyword>